<evidence type="ECO:0000256" key="1">
    <source>
        <dbReference type="SAM" id="SignalP"/>
    </source>
</evidence>
<evidence type="ECO:0000313" key="2">
    <source>
        <dbReference type="EMBL" id="NMH82517.1"/>
    </source>
</evidence>
<sequence length="312" mass="32007">MNAAVRLSAYAAALALAFGAAWSIGAAVGGPGPAPAPAVAAPLPTGPDAHGAGGHATVGAPTAADGHSHRAGEIVSAGLVDTAAGYTLVPKTTTYRPRTSGELAFTITGSDGSPVTAFDVEHEKRLHLIVVRRDTSGFQHLHPTLGPGGVWRVPITLPEAGVYRVYADFVPTGGPELVLGTDLFAAGDFEPVPSAPSRVAQVGGYQVRLDGDLVPGGPSQVFATVSKDGAAVTDLEPYLGAFGHLVALRQSDLTYLHVHPDAATPTPTDRSGPGIAFTADVPTAGTYRLFLDFRHDGAVRTAEFTVPTREAR</sequence>
<evidence type="ECO:0008006" key="4">
    <source>
        <dbReference type="Google" id="ProtNLM"/>
    </source>
</evidence>
<proteinExistence type="predicted"/>
<dbReference type="Proteomes" id="UP001296706">
    <property type="component" value="Unassembled WGS sequence"/>
</dbReference>
<dbReference type="EMBL" id="JAAXKY010000248">
    <property type="protein sequence ID" value="NMH82517.1"/>
    <property type="molecule type" value="Genomic_DNA"/>
</dbReference>
<feature type="chain" id="PRO_5046364549" description="Secreted protein" evidence="1">
    <location>
        <begin position="27"/>
        <end position="312"/>
    </location>
</feature>
<comment type="caution">
    <text evidence="2">The sequence shown here is derived from an EMBL/GenBank/DDBJ whole genome shotgun (WGS) entry which is preliminary data.</text>
</comment>
<protein>
    <recommendedName>
        <fullName evidence="4">Secreted protein</fullName>
    </recommendedName>
</protein>
<gene>
    <name evidence="2" type="ORF">HF577_36205</name>
</gene>
<keyword evidence="1" id="KW-0732">Signal</keyword>
<name>A0ABX1RQ53_9PSEU</name>
<evidence type="ECO:0000313" key="3">
    <source>
        <dbReference type="Proteomes" id="UP001296706"/>
    </source>
</evidence>
<organism evidence="2 3">
    <name type="scientific">Pseudonocardia xinjiangensis</name>
    <dbReference type="NCBI Taxonomy" id="75289"/>
    <lineage>
        <taxon>Bacteria</taxon>
        <taxon>Bacillati</taxon>
        <taxon>Actinomycetota</taxon>
        <taxon>Actinomycetes</taxon>
        <taxon>Pseudonocardiales</taxon>
        <taxon>Pseudonocardiaceae</taxon>
        <taxon>Pseudonocardia</taxon>
    </lineage>
</organism>
<feature type="signal peptide" evidence="1">
    <location>
        <begin position="1"/>
        <end position="26"/>
    </location>
</feature>
<reference evidence="2 3" key="1">
    <citation type="submission" date="2020-04" db="EMBL/GenBank/DDBJ databases">
        <authorList>
            <person name="Klaysubun C."/>
            <person name="Duangmal K."/>
            <person name="Lipun K."/>
        </authorList>
    </citation>
    <scope>NUCLEOTIDE SEQUENCE [LARGE SCALE GENOMIC DNA]</scope>
    <source>
        <strain evidence="2 3">JCM 11839</strain>
    </source>
</reference>
<accession>A0ABX1RQ53</accession>
<keyword evidence="3" id="KW-1185">Reference proteome</keyword>
<dbReference type="RefSeq" id="WP_169400510.1">
    <property type="nucleotide sequence ID" value="NZ_BAAAJH010000012.1"/>
</dbReference>